<organism evidence="6 7">
    <name type="scientific">Exilibacterium tricleocarpae</name>
    <dbReference type="NCBI Taxonomy" id="2591008"/>
    <lineage>
        <taxon>Bacteria</taxon>
        <taxon>Pseudomonadati</taxon>
        <taxon>Pseudomonadota</taxon>
        <taxon>Gammaproteobacteria</taxon>
        <taxon>Cellvibrionales</taxon>
        <taxon>Cellvibrionaceae</taxon>
        <taxon>Exilibacterium</taxon>
    </lineage>
</organism>
<dbReference type="EMBL" id="VHSG01000012">
    <property type="protein sequence ID" value="TQV78937.1"/>
    <property type="molecule type" value="Genomic_DNA"/>
</dbReference>
<keyword evidence="4 6" id="KW-0456">Lyase</keyword>
<dbReference type="PROSITE" id="PS00160">
    <property type="entry name" value="ALDOLASE_KDPG_KHG_2"/>
    <property type="match status" value="1"/>
</dbReference>
<dbReference type="InterPro" id="IPR031338">
    <property type="entry name" value="KDPG/KHG_AS_2"/>
</dbReference>
<evidence type="ECO:0000313" key="6">
    <source>
        <dbReference type="EMBL" id="TQV78937.1"/>
    </source>
</evidence>
<comment type="similarity">
    <text evidence="2">Belongs to the KHG/KDPG aldolase family.</text>
</comment>
<keyword evidence="5" id="KW-0119">Carbohydrate metabolism</keyword>
<dbReference type="CDD" id="cd00452">
    <property type="entry name" value="KDPG_aldolase"/>
    <property type="match status" value="1"/>
</dbReference>
<accession>A0A545TNY5</accession>
<protein>
    <submittedName>
        <fullName evidence="6">2-dehydro-3-deoxy-6-phosphogalactonate aldolase</fullName>
        <ecNumber evidence="6">4.1.2.21</ecNumber>
    </submittedName>
</protein>
<dbReference type="Pfam" id="PF01081">
    <property type="entry name" value="Aldolase"/>
    <property type="match status" value="1"/>
</dbReference>
<evidence type="ECO:0000313" key="7">
    <source>
        <dbReference type="Proteomes" id="UP000319732"/>
    </source>
</evidence>
<dbReference type="EC" id="4.1.2.21" evidence="6"/>
<evidence type="ECO:0000256" key="2">
    <source>
        <dbReference type="ARBA" id="ARBA00006906"/>
    </source>
</evidence>
<evidence type="ECO:0000256" key="5">
    <source>
        <dbReference type="ARBA" id="ARBA00023277"/>
    </source>
</evidence>
<dbReference type="Gene3D" id="3.20.20.70">
    <property type="entry name" value="Aldolase class I"/>
    <property type="match status" value="1"/>
</dbReference>
<name>A0A545TNY5_9GAMM</name>
<dbReference type="OrthoDB" id="8590323at2"/>
<reference evidence="6 7" key="1">
    <citation type="submission" date="2019-06" db="EMBL/GenBank/DDBJ databases">
        <title>Whole genome sequence for Cellvibrionaceae sp. R142.</title>
        <authorList>
            <person name="Wang G."/>
        </authorList>
    </citation>
    <scope>NUCLEOTIDE SEQUENCE [LARGE SCALE GENOMIC DNA]</scope>
    <source>
        <strain evidence="6 7">R142</strain>
    </source>
</reference>
<dbReference type="Proteomes" id="UP000319732">
    <property type="component" value="Unassembled WGS sequence"/>
</dbReference>
<dbReference type="PANTHER" id="PTHR30246">
    <property type="entry name" value="2-KETO-3-DEOXY-6-PHOSPHOGLUCONATE ALDOLASE"/>
    <property type="match status" value="1"/>
</dbReference>
<dbReference type="InterPro" id="IPR000887">
    <property type="entry name" value="Aldlse_KDPG_KHG"/>
</dbReference>
<dbReference type="PANTHER" id="PTHR30246:SF1">
    <property type="entry name" value="2-DEHYDRO-3-DEOXY-6-PHOSPHOGALACTONATE ALDOLASE-RELATED"/>
    <property type="match status" value="1"/>
</dbReference>
<dbReference type="NCBIfam" id="NF006600">
    <property type="entry name" value="PRK09140.1"/>
    <property type="match status" value="1"/>
</dbReference>
<gene>
    <name evidence="6" type="ORF">FKG94_11930</name>
</gene>
<sequence length="207" mass="21906">MPIDFFSLLQQMPVIAILRGITPEEVIQVADVLYSNGIKIIEVPLNSPRPCESIKRLQDKFGDRCVCGAGTVINEAQVEQVFNTGAQLVVSPNTNRDVIRKAIDLGMMPVPGFSTPTEAFAAIEAGARVLKLFPAASIGPDFLKALSVVIPDGVHIIATGGTRADTMQQWLAAGAAGLGVGSDLYQPGVSDADLARRAAQFSKAFKG</sequence>
<dbReference type="InterPro" id="IPR013785">
    <property type="entry name" value="Aldolase_TIM"/>
</dbReference>
<keyword evidence="7" id="KW-1185">Reference proteome</keyword>
<comment type="pathway">
    <text evidence="1">Carbohydrate acid metabolism.</text>
</comment>
<evidence type="ECO:0000256" key="3">
    <source>
        <dbReference type="ARBA" id="ARBA00011233"/>
    </source>
</evidence>
<evidence type="ECO:0000256" key="1">
    <source>
        <dbReference type="ARBA" id="ARBA00004761"/>
    </source>
</evidence>
<comment type="caution">
    <text evidence="6">The sequence shown here is derived from an EMBL/GenBank/DDBJ whole genome shotgun (WGS) entry which is preliminary data.</text>
</comment>
<proteinExistence type="inferred from homology"/>
<evidence type="ECO:0000256" key="4">
    <source>
        <dbReference type="ARBA" id="ARBA00023239"/>
    </source>
</evidence>
<dbReference type="GO" id="GO:0008674">
    <property type="term" value="F:2-dehydro-3-deoxy-6-phosphogalactonate aldolase activity"/>
    <property type="evidence" value="ECO:0007669"/>
    <property type="project" value="UniProtKB-EC"/>
</dbReference>
<dbReference type="SUPFAM" id="SSF51569">
    <property type="entry name" value="Aldolase"/>
    <property type="match status" value="1"/>
</dbReference>
<comment type="subunit">
    <text evidence="3">Homotrimer.</text>
</comment>
<dbReference type="AlphaFoldDB" id="A0A545TNY5"/>